<evidence type="ECO:0000313" key="2">
    <source>
        <dbReference type="EMBL" id="MFC7749531.1"/>
    </source>
</evidence>
<accession>A0ABW2V2K4</accession>
<evidence type="ECO:0000256" key="1">
    <source>
        <dbReference type="SAM" id="MobiDB-lite"/>
    </source>
</evidence>
<keyword evidence="3" id="KW-1185">Reference proteome</keyword>
<feature type="region of interest" description="Disordered" evidence="1">
    <location>
        <begin position="1"/>
        <end position="34"/>
    </location>
</feature>
<evidence type="ECO:0000313" key="3">
    <source>
        <dbReference type="Proteomes" id="UP001596528"/>
    </source>
</evidence>
<gene>
    <name evidence="2" type="ORF">ACFQWB_06170</name>
</gene>
<dbReference type="EMBL" id="JBHTGQ010000014">
    <property type="protein sequence ID" value="MFC7749531.1"/>
    <property type="molecule type" value="Genomic_DNA"/>
</dbReference>
<proteinExistence type="predicted"/>
<sequence>MFCARSKPSWPRRRKPAGGEETVPEEPVRRKPQTGGMVKIPYLGQIGVVVAPEDERGRMVVMIRRNRVEVAAKRVQLFIERDRLYPDNYDMDIVFETKENRKKKRLMSRKHVEGLVIERED</sequence>
<name>A0ABW2V2K4_9BACL</name>
<dbReference type="RefSeq" id="WP_170209412.1">
    <property type="nucleotide sequence ID" value="NZ_JBHTGQ010000014.1"/>
</dbReference>
<dbReference type="Proteomes" id="UP001596528">
    <property type="component" value="Unassembled WGS sequence"/>
</dbReference>
<protein>
    <submittedName>
        <fullName evidence="2">Uncharacterized protein</fullName>
    </submittedName>
</protein>
<reference evidence="3" key="1">
    <citation type="journal article" date="2019" name="Int. J. Syst. Evol. Microbiol.">
        <title>The Global Catalogue of Microorganisms (GCM) 10K type strain sequencing project: providing services to taxonomists for standard genome sequencing and annotation.</title>
        <authorList>
            <consortium name="The Broad Institute Genomics Platform"/>
            <consortium name="The Broad Institute Genome Sequencing Center for Infectious Disease"/>
            <person name="Wu L."/>
            <person name="Ma J."/>
        </authorList>
    </citation>
    <scope>NUCLEOTIDE SEQUENCE [LARGE SCALE GENOMIC DNA]</scope>
    <source>
        <strain evidence="3">JCM 18657</strain>
    </source>
</reference>
<organism evidence="2 3">
    <name type="scientific">Paenibacillus thermoaerophilus</name>
    <dbReference type="NCBI Taxonomy" id="1215385"/>
    <lineage>
        <taxon>Bacteria</taxon>
        <taxon>Bacillati</taxon>
        <taxon>Bacillota</taxon>
        <taxon>Bacilli</taxon>
        <taxon>Bacillales</taxon>
        <taxon>Paenibacillaceae</taxon>
        <taxon>Paenibacillus</taxon>
    </lineage>
</organism>
<comment type="caution">
    <text evidence="2">The sequence shown here is derived from an EMBL/GenBank/DDBJ whole genome shotgun (WGS) entry which is preliminary data.</text>
</comment>